<evidence type="ECO:0000313" key="3">
    <source>
        <dbReference type="Proteomes" id="UP000077202"/>
    </source>
</evidence>
<evidence type="ECO:0000256" key="1">
    <source>
        <dbReference type="SAM" id="MobiDB-lite"/>
    </source>
</evidence>
<sequence>MKRFDIPPSGPPLRQLQAGADARKVHAIDLARWAYRETWQRPSDPNRRRESTRSTWEKPIRILDKPRGKPRRESWPTVGAVVPRPGETKPDSCAVRGASRSSSSDVESERERGDRGREGGREAEALLCSFIDVMPVMLPRGVAELGLLGLEERGGRAGQGRVVAGVWMSGAFIVGGEVLGRSTAIGEEVWG</sequence>
<keyword evidence="3" id="KW-1185">Reference proteome</keyword>
<name>A0A176VM80_MARPO</name>
<dbReference type="AlphaFoldDB" id="A0A176VM80"/>
<reference evidence="2" key="1">
    <citation type="submission" date="2016-03" db="EMBL/GenBank/DDBJ databases">
        <title>Mechanisms controlling the formation of the plant cell surface in tip-growing cells are functionally conserved among land plants.</title>
        <authorList>
            <person name="Honkanen S."/>
            <person name="Jones V.A."/>
            <person name="Morieri G."/>
            <person name="Champion C."/>
            <person name="Hetherington A.J."/>
            <person name="Kelly S."/>
            <person name="Saint-Marcoux D."/>
            <person name="Proust H."/>
            <person name="Prescott H."/>
            <person name="Dolan L."/>
        </authorList>
    </citation>
    <scope>NUCLEOTIDE SEQUENCE [LARGE SCALE GENOMIC DNA]</scope>
    <source>
        <tissue evidence="2">Whole gametophyte</tissue>
    </source>
</reference>
<feature type="compositionally biased region" description="Basic and acidic residues" evidence="1">
    <location>
        <begin position="107"/>
        <end position="119"/>
    </location>
</feature>
<dbReference type="Proteomes" id="UP000077202">
    <property type="component" value="Unassembled WGS sequence"/>
</dbReference>
<evidence type="ECO:0000313" key="2">
    <source>
        <dbReference type="EMBL" id="OAE22059.1"/>
    </source>
</evidence>
<gene>
    <name evidence="2" type="ORF">AXG93_3719s1390</name>
</gene>
<dbReference type="EMBL" id="LVLJ01003285">
    <property type="protein sequence ID" value="OAE22059.1"/>
    <property type="molecule type" value="Genomic_DNA"/>
</dbReference>
<comment type="caution">
    <text evidence="2">The sequence shown here is derived from an EMBL/GenBank/DDBJ whole genome shotgun (WGS) entry which is preliminary data.</text>
</comment>
<feature type="region of interest" description="Disordered" evidence="1">
    <location>
        <begin position="35"/>
        <end position="119"/>
    </location>
</feature>
<feature type="compositionally biased region" description="Basic and acidic residues" evidence="1">
    <location>
        <begin position="35"/>
        <end position="74"/>
    </location>
</feature>
<feature type="compositionally biased region" description="Low complexity" evidence="1">
    <location>
        <begin position="94"/>
        <end position="105"/>
    </location>
</feature>
<feature type="region of interest" description="Disordered" evidence="1">
    <location>
        <begin position="1"/>
        <end position="23"/>
    </location>
</feature>
<accession>A0A176VM80</accession>
<protein>
    <submittedName>
        <fullName evidence="2">Uncharacterized protein</fullName>
    </submittedName>
</protein>
<organism evidence="2 3">
    <name type="scientific">Marchantia polymorpha subsp. ruderalis</name>
    <dbReference type="NCBI Taxonomy" id="1480154"/>
    <lineage>
        <taxon>Eukaryota</taxon>
        <taxon>Viridiplantae</taxon>
        <taxon>Streptophyta</taxon>
        <taxon>Embryophyta</taxon>
        <taxon>Marchantiophyta</taxon>
        <taxon>Marchantiopsida</taxon>
        <taxon>Marchantiidae</taxon>
        <taxon>Marchantiales</taxon>
        <taxon>Marchantiaceae</taxon>
        <taxon>Marchantia</taxon>
    </lineage>
</organism>
<proteinExistence type="predicted"/>